<dbReference type="Pfam" id="PF16862">
    <property type="entry name" value="Glyco_hydro_79C"/>
    <property type="match status" value="1"/>
</dbReference>
<evidence type="ECO:0000313" key="4">
    <source>
        <dbReference type="EMBL" id="AAW46651.1"/>
    </source>
</evidence>
<dbReference type="OMA" id="TGTWPPI"/>
<dbReference type="RefSeq" id="XP_568168.1">
    <property type="nucleotide sequence ID" value="XM_568168.2"/>
</dbReference>
<dbReference type="VEuPathDB" id="FungiDB:CNL06480"/>
<sequence length="511" mass="54777">MPPTSRPLPPTPHSNTSDRMLPTNTLFSVLLSLAVASAAVVPRDASASFDLNSGSGTAVKDPAPVAVSIEFFTFPGYVQDLDTTSQCLNNLDRAAGAATRVRIGGTTQDRATYDPTSSSAVNYYVADPADAPANLTYGPSFFDLASKLNGPTTIGLNRRLNNINNTIAAAEQAVKTMNNLYAIELGNEPDLYSSSDPIADGQSWTPALDAQIQVDWQKQVATSLNKKDIIQGGVFLQPPKFSIQELGPLEQSSGSIDYVKSWADHAYPQSACGDSTTNLEGLQNHTTIVNFVKGFEAEVTAAKSLGERPLFFGETNSATCGGGGISPTYGAALWIVDYVFQSVKLGYERLYFHQGTIGNSPYSWWGKSNVFAPYYGAYFAASALKDVTSISQIDDGSSHVAVYALHSHDCISKAVVLNTFYYPNTTTTARSSEDITLTGLPNGVKKAKAKRLTAEYSTSQVELGQVPTFGGQTFDNESCHVQGKEQYETVEVNKGRATISVAASEALLIYF</sequence>
<dbReference type="eggNOG" id="ENOG502R0IR">
    <property type="taxonomic scope" value="Eukaryota"/>
</dbReference>
<feature type="region of interest" description="Disordered" evidence="1">
    <location>
        <begin position="1"/>
        <end position="20"/>
    </location>
</feature>
<feature type="chain" id="PRO_5004258453" description="Beta-glucuronidase C-terminal domain-containing protein" evidence="2">
    <location>
        <begin position="39"/>
        <end position="511"/>
    </location>
</feature>
<dbReference type="PANTHER" id="PTHR36183">
    <property type="entry name" value="BETA-GLUCURONIDASE"/>
    <property type="match status" value="1"/>
</dbReference>
<dbReference type="OrthoDB" id="2831684at2759"/>
<feature type="domain" description="Beta-glucuronidase C-terminal" evidence="3">
    <location>
        <begin position="403"/>
        <end position="508"/>
    </location>
</feature>
<keyword evidence="5" id="KW-1185">Reference proteome</keyword>
<evidence type="ECO:0000259" key="3">
    <source>
        <dbReference type="Pfam" id="PF16862"/>
    </source>
</evidence>
<dbReference type="InterPro" id="IPR031728">
    <property type="entry name" value="GlcAase_C"/>
</dbReference>
<dbReference type="Gene3D" id="3.20.20.80">
    <property type="entry name" value="Glycosidases"/>
    <property type="match status" value="1"/>
</dbReference>
<name>Q5K897_CRYD1</name>
<dbReference type="InterPro" id="IPR017853">
    <property type="entry name" value="GH"/>
</dbReference>
<keyword evidence="2" id="KW-0732">Signal</keyword>
<accession>Q55MH5</accession>
<dbReference type="Gene3D" id="2.60.40.1180">
    <property type="entry name" value="Golgi alpha-mannosidase II"/>
    <property type="match status" value="1"/>
</dbReference>
<dbReference type="Proteomes" id="UP000002149">
    <property type="component" value="Chromosome 12"/>
</dbReference>
<dbReference type="EMBL" id="AE017352">
    <property type="protein sequence ID" value="AAW46651.1"/>
    <property type="molecule type" value="Genomic_DNA"/>
</dbReference>
<dbReference type="HOGENOM" id="CLU_022148_4_0_1"/>
<dbReference type="CAZy" id="GH79">
    <property type="family name" value="Glycoside Hydrolase Family 79"/>
</dbReference>
<dbReference type="STRING" id="214684.Q5K897"/>
<dbReference type="InterPro" id="IPR013780">
    <property type="entry name" value="Glyco_hydro_b"/>
</dbReference>
<dbReference type="PANTHER" id="PTHR36183:SF2">
    <property type="entry name" value="BETA-GLUCURONIDASE C-TERMINAL DOMAIN-CONTAINING PROTEIN"/>
    <property type="match status" value="1"/>
</dbReference>
<evidence type="ECO:0000313" key="5">
    <source>
        <dbReference type="Proteomes" id="UP000002149"/>
    </source>
</evidence>
<dbReference type="InterPro" id="IPR052974">
    <property type="entry name" value="GH79_Enzymes"/>
</dbReference>
<gene>
    <name evidence="4" type="ordered locus">CNL06480</name>
</gene>
<dbReference type="SUPFAM" id="SSF51445">
    <property type="entry name" value="(Trans)glycosidases"/>
    <property type="match status" value="1"/>
</dbReference>
<feature type="signal peptide" evidence="2">
    <location>
        <begin position="1"/>
        <end position="38"/>
    </location>
</feature>
<protein>
    <recommendedName>
        <fullName evidence="3">Beta-glucuronidase C-terminal domain-containing protein</fullName>
    </recommendedName>
</protein>
<reference evidence="4 5" key="1">
    <citation type="journal article" date="2005" name="Science">
        <title>The genome of the basidiomycetous yeast and human pathogen Cryptococcus neoformans.</title>
        <authorList>
            <person name="Loftus B.J."/>
            <person name="Fung E."/>
            <person name="Roncaglia P."/>
            <person name="Rowley D."/>
            <person name="Amedeo P."/>
            <person name="Bruno D."/>
            <person name="Vamathevan J."/>
            <person name="Miranda M."/>
            <person name="Anderson I.J."/>
            <person name="Fraser J.A."/>
            <person name="Allen J.E."/>
            <person name="Bosdet I.E."/>
            <person name="Brent M.R."/>
            <person name="Chiu R."/>
            <person name="Doering T.L."/>
            <person name="Donlin M.J."/>
            <person name="D'Souza C.A."/>
            <person name="Fox D.S."/>
            <person name="Grinberg V."/>
            <person name="Fu J."/>
            <person name="Fukushima M."/>
            <person name="Haas B.J."/>
            <person name="Huang J.C."/>
            <person name="Janbon G."/>
            <person name="Jones S.J."/>
            <person name="Koo H.L."/>
            <person name="Krzywinski M.I."/>
            <person name="Kwon-Chung J.K."/>
            <person name="Lengeler K.B."/>
            <person name="Maiti R."/>
            <person name="Marra M.A."/>
            <person name="Marra R.E."/>
            <person name="Mathewson C.A."/>
            <person name="Mitchell T.G."/>
            <person name="Pertea M."/>
            <person name="Riggs F.R."/>
            <person name="Salzberg S.L."/>
            <person name="Schein J.E."/>
            <person name="Shvartsbeyn A."/>
            <person name="Shin H."/>
            <person name="Shumway M."/>
            <person name="Specht C.A."/>
            <person name="Suh B.B."/>
            <person name="Tenney A."/>
            <person name="Utterback T.R."/>
            <person name="Wickes B.L."/>
            <person name="Wortman J.R."/>
            <person name="Wye N.H."/>
            <person name="Kronstad J.W."/>
            <person name="Lodge J.K."/>
            <person name="Heitman J."/>
            <person name="Davis R.W."/>
            <person name="Fraser C.M."/>
            <person name="Hyman R.W."/>
        </authorList>
    </citation>
    <scope>NUCLEOTIDE SEQUENCE [LARGE SCALE GENOMIC DNA]</scope>
    <source>
        <strain evidence="5">JEC21 / ATCC MYA-565</strain>
    </source>
</reference>
<dbReference type="KEGG" id="cne:CNL06480"/>
<dbReference type="InParanoid" id="Q5K897"/>
<dbReference type="PaxDb" id="214684-Q5K897"/>
<evidence type="ECO:0000256" key="1">
    <source>
        <dbReference type="SAM" id="MobiDB-lite"/>
    </source>
</evidence>
<organism evidence="4 5">
    <name type="scientific">Cryptococcus deneoformans (strain JEC21 / ATCC MYA-565)</name>
    <name type="common">Cryptococcus neoformans var. neoformans serotype D</name>
    <dbReference type="NCBI Taxonomy" id="214684"/>
    <lineage>
        <taxon>Eukaryota</taxon>
        <taxon>Fungi</taxon>
        <taxon>Dikarya</taxon>
        <taxon>Basidiomycota</taxon>
        <taxon>Agaricomycotina</taxon>
        <taxon>Tremellomycetes</taxon>
        <taxon>Tremellales</taxon>
        <taxon>Cryptococcaceae</taxon>
        <taxon>Cryptococcus</taxon>
        <taxon>Cryptococcus neoformans species complex</taxon>
    </lineage>
</organism>
<accession>Q5K897</accession>
<dbReference type="AlphaFoldDB" id="Q5K897"/>
<evidence type="ECO:0000256" key="2">
    <source>
        <dbReference type="SAM" id="SignalP"/>
    </source>
</evidence>
<proteinExistence type="predicted"/>
<dbReference type="GeneID" id="3254794"/>
<feature type="compositionally biased region" description="Pro residues" evidence="1">
    <location>
        <begin position="1"/>
        <end position="12"/>
    </location>
</feature>